<dbReference type="PANTHER" id="PTHR21711">
    <property type="entry name" value="MITOCHONDRIAL INNER MEMBRANE PROTEASE"/>
    <property type="match status" value="1"/>
</dbReference>
<dbReference type="InterPro" id="IPR019165">
    <property type="entry name" value="Peptidase_M76_ATP23"/>
</dbReference>
<keyword evidence="8" id="KW-0472">Membrane</keyword>
<dbReference type="GO" id="GO:0004222">
    <property type="term" value="F:metalloendopeptidase activity"/>
    <property type="evidence" value="ECO:0007669"/>
    <property type="project" value="InterPro"/>
</dbReference>
<evidence type="ECO:0000256" key="2">
    <source>
        <dbReference type="ARBA" id="ARBA00009915"/>
    </source>
</evidence>
<dbReference type="GO" id="GO:0005743">
    <property type="term" value="C:mitochondrial inner membrane"/>
    <property type="evidence" value="ECO:0007669"/>
    <property type="project" value="UniProtKB-SubCell"/>
</dbReference>
<evidence type="ECO:0000256" key="1">
    <source>
        <dbReference type="ARBA" id="ARBA00004137"/>
    </source>
</evidence>
<dbReference type="EMBL" id="JAHMUF010000016">
    <property type="protein sequence ID" value="KAG7192786.1"/>
    <property type="molecule type" value="Genomic_DNA"/>
</dbReference>
<reference evidence="9" key="1">
    <citation type="submission" date="2021-03" db="EMBL/GenBank/DDBJ databases">
        <authorList>
            <person name="Palmer J.M."/>
        </authorList>
    </citation>
    <scope>NUCLEOTIDE SEQUENCE</scope>
    <source>
        <strain evidence="9">ARV_011</strain>
    </source>
</reference>
<dbReference type="PANTHER" id="PTHR21711:SF0">
    <property type="entry name" value="MITOCHONDRIAL INNER MEMBRANE PROTEASE ATP23 HOMOLOG"/>
    <property type="match status" value="1"/>
</dbReference>
<keyword evidence="10" id="KW-1185">Reference proteome</keyword>
<gene>
    <name evidence="9" type="primary">ATP23</name>
    <name evidence="9" type="ORF">KQ657_001569</name>
</gene>
<accession>A0A9P7V8G4</accession>
<dbReference type="RefSeq" id="XP_043048336.1">
    <property type="nucleotide sequence ID" value="XM_043192364.1"/>
</dbReference>
<keyword evidence="5 8" id="KW-0479">Metal-binding</keyword>
<name>A0A9P7V8G4_9ASCO</name>
<evidence type="ECO:0000313" key="9">
    <source>
        <dbReference type="EMBL" id="KAG7192786.1"/>
    </source>
</evidence>
<dbReference type="GeneID" id="66114943"/>
<dbReference type="Pfam" id="PF09768">
    <property type="entry name" value="Peptidase_M76"/>
    <property type="match status" value="1"/>
</dbReference>
<keyword evidence="8" id="KW-0496">Mitochondrion</keyword>
<keyword evidence="4 8" id="KW-0645">Protease</keyword>
<keyword evidence="6 8" id="KW-0378">Hydrolase</keyword>
<dbReference type="OrthoDB" id="285308at2759"/>
<proteinExistence type="inferred from homology"/>
<evidence type="ECO:0000256" key="4">
    <source>
        <dbReference type="ARBA" id="ARBA00022670"/>
    </source>
</evidence>
<evidence type="ECO:0000256" key="6">
    <source>
        <dbReference type="ARBA" id="ARBA00022801"/>
    </source>
</evidence>
<evidence type="ECO:0000256" key="8">
    <source>
        <dbReference type="RuleBase" id="RU364057"/>
    </source>
</evidence>
<evidence type="ECO:0000313" key="10">
    <source>
        <dbReference type="Proteomes" id="UP000790833"/>
    </source>
</evidence>
<organism evidence="9 10">
    <name type="scientific">Scheffersomyces spartinae</name>
    <dbReference type="NCBI Taxonomy" id="45513"/>
    <lineage>
        <taxon>Eukaryota</taxon>
        <taxon>Fungi</taxon>
        <taxon>Dikarya</taxon>
        <taxon>Ascomycota</taxon>
        <taxon>Saccharomycotina</taxon>
        <taxon>Pichiomycetes</taxon>
        <taxon>Debaryomycetaceae</taxon>
        <taxon>Scheffersomyces</taxon>
    </lineage>
</organism>
<evidence type="ECO:0000256" key="7">
    <source>
        <dbReference type="ARBA" id="ARBA00023049"/>
    </source>
</evidence>
<dbReference type="AlphaFoldDB" id="A0A9P7V8G4"/>
<dbReference type="GO" id="GO:0033615">
    <property type="term" value="P:mitochondrial proton-transporting ATP synthase complex assembly"/>
    <property type="evidence" value="ECO:0007669"/>
    <property type="project" value="TreeGrafter"/>
</dbReference>
<dbReference type="GO" id="GO:0034982">
    <property type="term" value="P:mitochondrial protein processing"/>
    <property type="evidence" value="ECO:0007669"/>
    <property type="project" value="TreeGrafter"/>
</dbReference>
<dbReference type="EC" id="3.4.24.-" evidence="8"/>
<dbReference type="GO" id="GO:0046872">
    <property type="term" value="F:metal ion binding"/>
    <property type="evidence" value="ECO:0007669"/>
    <property type="project" value="UniProtKB-KW"/>
</dbReference>
<comment type="subcellular location">
    <subcellularLocation>
        <location evidence="1 8">Mitochondrion inner membrane</location>
        <topology evidence="1 8">Peripheral membrane protein</topology>
        <orientation evidence="1 8">Intermembrane side</orientation>
    </subcellularLocation>
</comment>
<evidence type="ECO:0000256" key="5">
    <source>
        <dbReference type="ARBA" id="ARBA00022723"/>
    </source>
</evidence>
<sequence>MAEGDSTPSGQFEWWRKSLAYRTGMGMSDEEKAAFEEEYRVRQSKNRTCATCEQDRSWMLQYSPLVRFMIDQLKRVGDGEVPEIKCLDCNDLKGGGFHPQEGILLCANWLKDKWQLEDVLTHELVHAYDYKVFAVDLNNLKHHACTEIRASMLSGECRVLNEIRKTGLANFSTKFQSCVRRRAVLSVTANPKCKDAAEAEAVVGHVWNSCFNDTRPFERVYR</sequence>
<evidence type="ECO:0000256" key="3">
    <source>
        <dbReference type="ARBA" id="ARBA00014615"/>
    </source>
</evidence>
<comment type="caution">
    <text evidence="9">The sequence shown here is derived from an EMBL/GenBank/DDBJ whole genome shotgun (WGS) entry which is preliminary data.</text>
</comment>
<keyword evidence="7 8" id="KW-0482">Metalloprotease</keyword>
<dbReference type="Proteomes" id="UP000790833">
    <property type="component" value="Unassembled WGS sequence"/>
</dbReference>
<keyword evidence="8" id="KW-0999">Mitochondrion inner membrane</keyword>
<comment type="function">
    <text evidence="8">Has a dual role in the assembly of mitochondrial ATPase.</text>
</comment>
<protein>
    <recommendedName>
        <fullName evidence="3 8">Mitochondrial inner membrane protease ATP23</fullName>
        <ecNumber evidence="8">3.4.24.-</ecNumber>
    </recommendedName>
</protein>
<comment type="similarity">
    <text evidence="2 8">Belongs to the peptidase M76 family.</text>
</comment>